<evidence type="ECO:0000313" key="6">
    <source>
        <dbReference type="Proteomes" id="UP001319200"/>
    </source>
</evidence>
<evidence type="ECO:0000313" key="5">
    <source>
        <dbReference type="EMBL" id="MBT1695492.1"/>
    </source>
</evidence>
<proteinExistence type="predicted"/>
<evidence type="ECO:0000259" key="4">
    <source>
        <dbReference type="Pfam" id="PF02668"/>
    </source>
</evidence>
<keyword evidence="6" id="KW-1185">Reference proteome</keyword>
<dbReference type="GO" id="GO:0016706">
    <property type="term" value="F:2-oxoglutarate-dependent dioxygenase activity"/>
    <property type="evidence" value="ECO:0007669"/>
    <property type="project" value="UniProtKB-ARBA"/>
</dbReference>
<comment type="cofactor">
    <cofactor evidence="1">
        <name>Fe(2+)</name>
        <dbReference type="ChEBI" id="CHEBI:29033"/>
    </cofactor>
</comment>
<evidence type="ECO:0000256" key="1">
    <source>
        <dbReference type="ARBA" id="ARBA00001954"/>
    </source>
</evidence>
<gene>
    <name evidence="5" type="ORF">KK083_01300</name>
</gene>
<keyword evidence="5" id="KW-0223">Dioxygenase</keyword>
<feature type="domain" description="TauD/TfdA-like" evidence="4">
    <location>
        <begin position="7"/>
        <end position="260"/>
    </location>
</feature>
<evidence type="ECO:0000256" key="3">
    <source>
        <dbReference type="ARBA" id="ARBA00023194"/>
    </source>
</evidence>
<keyword evidence="3" id="KW-0045">Antibiotic biosynthesis</keyword>
<dbReference type="Pfam" id="PF02668">
    <property type="entry name" value="TauD"/>
    <property type="match status" value="1"/>
</dbReference>
<dbReference type="InterPro" id="IPR042098">
    <property type="entry name" value="TauD-like_sf"/>
</dbReference>
<protein>
    <submittedName>
        <fullName evidence="5">TauD/TfdA family dioxygenase</fullName>
    </submittedName>
</protein>
<name>A0AAP2DHU8_9BACT</name>
<keyword evidence="2" id="KW-0560">Oxidoreductase</keyword>
<dbReference type="Proteomes" id="UP001319200">
    <property type="component" value="Unassembled WGS sequence"/>
</dbReference>
<comment type="caution">
    <text evidence="5">The sequence shown here is derived from an EMBL/GenBank/DDBJ whole genome shotgun (WGS) entry which is preliminary data.</text>
</comment>
<dbReference type="GO" id="GO:0017000">
    <property type="term" value="P:antibiotic biosynthetic process"/>
    <property type="evidence" value="ECO:0007669"/>
    <property type="project" value="UniProtKB-KW"/>
</dbReference>
<dbReference type="PANTHER" id="PTHR10696:SF56">
    <property type="entry name" value="TAUD_TFDA-LIKE DOMAIN-CONTAINING PROTEIN"/>
    <property type="match status" value="1"/>
</dbReference>
<accession>A0AAP2DHU8</accession>
<dbReference type="Gene3D" id="3.60.130.10">
    <property type="entry name" value="Clavaminate synthase-like"/>
    <property type="match status" value="1"/>
</dbReference>
<dbReference type="RefSeq" id="WP_254159767.1">
    <property type="nucleotide sequence ID" value="NZ_JAHESF010000001.1"/>
</dbReference>
<organism evidence="5 6">
    <name type="scientific">Chryseosolibacter histidini</name>
    <dbReference type="NCBI Taxonomy" id="2782349"/>
    <lineage>
        <taxon>Bacteria</taxon>
        <taxon>Pseudomonadati</taxon>
        <taxon>Bacteroidota</taxon>
        <taxon>Cytophagia</taxon>
        <taxon>Cytophagales</taxon>
        <taxon>Chryseotaleaceae</taxon>
        <taxon>Chryseosolibacter</taxon>
    </lineage>
</organism>
<evidence type="ECO:0000256" key="2">
    <source>
        <dbReference type="ARBA" id="ARBA00023002"/>
    </source>
</evidence>
<dbReference type="SUPFAM" id="SSF51197">
    <property type="entry name" value="Clavaminate synthase-like"/>
    <property type="match status" value="1"/>
</dbReference>
<sequence length="322" mass="36389">MKIFEFKNAFSRESNGFEFQNEDIKNELFNVLFDGDGYVLIRGFPINESSMKESERDVLDFSFLLGVPVSQNTDNEFICRVEDLKGKVGAKPRGYQHAQALPYHSDRCDLLLLCGVNPAPVGGETIVVSAKKIHERVRKDYPTIYNLLKRPFPFDMRIAGFGDHQSWYDVPVFSEIENEKALLWYCRGYIEDSQRHSDCPKLSDAQAEALDVMSTIINTGQYGEQVNLQRGDILIMSSTGSLHARNGYPAGSDRLLLRVWISNNNSRLPASFKSVFGNTSQGCYRGGVWSERLHLGMIPQELPAAKEYMKKLVLEPESVNGN</sequence>
<reference evidence="5 6" key="1">
    <citation type="submission" date="2021-05" db="EMBL/GenBank/DDBJ databases">
        <title>A Polyphasic approach of four new species of the genus Ohtaekwangia: Ohtaekwangia histidinii sp. nov., Ohtaekwangia cretensis sp. nov., Ohtaekwangia indiensis sp. nov., Ohtaekwangia reichenbachii sp. nov. from diverse environment.</title>
        <authorList>
            <person name="Octaviana S."/>
        </authorList>
    </citation>
    <scope>NUCLEOTIDE SEQUENCE [LARGE SCALE GENOMIC DNA]</scope>
    <source>
        <strain evidence="5 6">PWU4</strain>
    </source>
</reference>
<dbReference type="InterPro" id="IPR050411">
    <property type="entry name" value="AlphaKG_dependent_hydroxylases"/>
</dbReference>
<dbReference type="EMBL" id="JAHESF010000001">
    <property type="protein sequence ID" value="MBT1695492.1"/>
    <property type="molecule type" value="Genomic_DNA"/>
</dbReference>
<dbReference type="PANTHER" id="PTHR10696">
    <property type="entry name" value="GAMMA-BUTYROBETAINE HYDROXYLASE-RELATED"/>
    <property type="match status" value="1"/>
</dbReference>
<dbReference type="InterPro" id="IPR003819">
    <property type="entry name" value="TauD/TfdA-like"/>
</dbReference>
<dbReference type="AlphaFoldDB" id="A0AAP2DHU8"/>